<accession>A0ABQ1T9U9</accession>
<keyword evidence="1" id="KW-0175">Coiled coil</keyword>
<evidence type="ECO:0000256" key="1">
    <source>
        <dbReference type="SAM" id="Coils"/>
    </source>
</evidence>
<sequence length="113" mass="12551">MSTPLEQVMAAAAAVAQSGHTPSLALIKARLGNKLPMPLLVEGLQRFKSLPESEREKLLEDAPQLQETVPQQQAVTTVEVLQQEISQLRQEQQQLKQEFAALQQRLAKLEGQQ</sequence>
<feature type="coiled-coil region" evidence="1">
    <location>
        <begin position="71"/>
        <end position="112"/>
    </location>
</feature>
<dbReference type="RefSeq" id="WP_100145773.1">
    <property type="nucleotide sequence ID" value="NZ_BMKO01000007.1"/>
</dbReference>
<dbReference type="Gene3D" id="1.20.5.340">
    <property type="match status" value="1"/>
</dbReference>
<comment type="caution">
    <text evidence="2">The sequence shown here is derived from an EMBL/GenBank/DDBJ whole genome shotgun (WGS) entry which is preliminary data.</text>
</comment>
<reference evidence="3" key="1">
    <citation type="journal article" date="2019" name="Int. J. Syst. Evol. Microbiol.">
        <title>The Global Catalogue of Microorganisms (GCM) 10K type strain sequencing project: providing services to taxonomists for standard genome sequencing and annotation.</title>
        <authorList>
            <consortium name="The Broad Institute Genomics Platform"/>
            <consortium name="The Broad Institute Genome Sequencing Center for Infectious Disease"/>
            <person name="Wu L."/>
            <person name="Ma J."/>
        </authorList>
    </citation>
    <scope>NUCLEOTIDE SEQUENCE [LARGE SCALE GENOMIC DNA]</scope>
    <source>
        <strain evidence="3">CGMCC 1.16033</strain>
    </source>
</reference>
<evidence type="ECO:0008006" key="4">
    <source>
        <dbReference type="Google" id="ProtNLM"/>
    </source>
</evidence>
<gene>
    <name evidence="2" type="ORF">GCM10011520_27980</name>
</gene>
<proteinExistence type="predicted"/>
<protein>
    <recommendedName>
        <fullName evidence="4">KfrA N-terminal DNA-binding domain-containing protein</fullName>
    </recommendedName>
</protein>
<organism evidence="2 3">
    <name type="scientific">Shewanella carassii</name>
    <dbReference type="NCBI Taxonomy" id="1987584"/>
    <lineage>
        <taxon>Bacteria</taxon>
        <taxon>Pseudomonadati</taxon>
        <taxon>Pseudomonadota</taxon>
        <taxon>Gammaproteobacteria</taxon>
        <taxon>Alteromonadales</taxon>
        <taxon>Shewanellaceae</taxon>
        <taxon>Shewanella</taxon>
    </lineage>
</organism>
<evidence type="ECO:0000313" key="2">
    <source>
        <dbReference type="EMBL" id="GGE85977.1"/>
    </source>
</evidence>
<name>A0ABQ1T9U9_9GAMM</name>
<keyword evidence="3" id="KW-1185">Reference proteome</keyword>
<evidence type="ECO:0000313" key="3">
    <source>
        <dbReference type="Proteomes" id="UP000606498"/>
    </source>
</evidence>
<dbReference type="Proteomes" id="UP000606498">
    <property type="component" value="Unassembled WGS sequence"/>
</dbReference>
<dbReference type="EMBL" id="BMKO01000007">
    <property type="protein sequence ID" value="GGE85977.1"/>
    <property type="molecule type" value="Genomic_DNA"/>
</dbReference>